<dbReference type="InterPro" id="IPR050698">
    <property type="entry name" value="MBL"/>
</dbReference>
<sequence length="340" mass="36861">MSDLLTLAPEGLFCSQAGAHIDPIRPVEKAIITHGHADHARAGHGAVLATRQTLDIMAIRYGENFCGTAQSAECGETLTVGGVTVSLHPAGHVLGSAQVLLQKGGRRTVVSGDYKRQSDPTCAEFELIRCDTFVTEATFGLPVFRHPPASQEIDKLLSSHDLFPEQAHLVGAYALGKAQRVIGELRAAGYEKTIYLHGALEKLTAYYQSQGIDLGSVEPVAKRGKELQGEIILCPPGQLADRWARRFGDPVTAMASGWMRVRARARQRGAELPLILSDHADWDDLCRTILETGAEQIWVTHGAEEALVHWCELNGRKARPLNMIGYDDGEDADNAVAAEV</sequence>
<dbReference type="NCBIfam" id="TIGR04122">
    <property type="entry name" value="Xnuc_lig_assoc"/>
    <property type="match status" value="1"/>
</dbReference>
<dbReference type="GO" id="GO:0004527">
    <property type="term" value="F:exonuclease activity"/>
    <property type="evidence" value="ECO:0007669"/>
    <property type="project" value="UniProtKB-KW"/>
</dbReference>
<keyword evidence="1" id="KW-0269">Exonuclease</keyword>
<accession>A0ABY8EZU3</accession>
<dbReference type="EMBL" id="CP120863">
    <property type="protein sequence ID" value="WFE88707.1"/>
    <property type="molecule type" value="Genomic_DNA"/>
</dbReference>
<name>A0ABY8EZU3_9HYPH</name>
<gene>
    <name evidence="1" type="ORF">K1718_21485</name>
</gene>
<keyword evidence="1" id="KW-0378">Hydrolase</keyword>
<proteinExistence type="predicted"/>
<dbReference type="SUPFAM" id="SSF56281">
    <property type="entry name" value="Metallo-hydrolase/oxidoreductase"/>
    <property type="match status" value="1"/>
</dbReference>
<dbReference type="Proteomes" id="UP001209803">
    <property type="component" value="Chromosome"/>
</dbReference>
<evidence type="ECO:0000313" key="2">
    <source>
        <dbReference type="Proteomes" id="UP001209803"/>
    </source>
</evidence>
<keyword evidence="1" id="KW-0540">Nuclease</keyword>
<protein>
    <submittedName>
        <fullName evidence="1">Ligase-associated DNA damage response exonuclease</fullName>
        <ecNumber evidence="1">3.1.-.-</ecNumber>
    </submittedName>
</protein>
<dbReference type="InterPro" id="IPR026360">
    <property type="entry name" value="Xnuc_lig_assoc"/>
</dbReference>
<dbReference type="RefSeq" id="WP_265680906.1">
    <property type="nucleotide sequence ID" value="NZ_CP120863.1"/>
</dbReference>
<dbReference type="GO" id="GO:0016874">
    <property type="term" value="F:ligase activity"/>
    <property type="evidence" value="ECO:0007669"/>
    <property type="project" value="UniProtKB-KW"/>
</dbReference>
<dbReference type="Gene3D" id="3.60.15.10">
    <property type="entry name" value="Ribonuclease Z/Hydroxyacylglutathione hydrolase-like"/>
    <property type="match status" value="1"/>
</dbReference>
<organism evidence="1 2">
    <name type="scientific">Roseibium porphyridii</name>
    <dbReference type="NCBI Taxonomy" id="2866279"/>
    <lineage>
        <taxon>Bacteria</taxon>
        <taxon>Pseudomonadati</taxon>
        <taxon>Pseudomonadota</taxon>
        <taxon>Alphaproteobacteria</taxon>
        <taxon>Hyphomicrobiales</taxon>
        <taxon>Stappiaceae</taxon>
        <taxon>Roseibium</taxon>
    </lineage>
</organism>
<keyword evidence="1" id="KW-0436">Ligase</keyword>
<keyword evidence="2" id="KW-1185">Reference proteome</keyword>
<dbReference type="PANTHER" id="PTHR11203">
    <property type="entry name" value="CLEAVAGE AND POLYADENYLATION SPECIFICITY FACTOR FAMILY MEMBER"/>
    <property type="match status" value="1"/>
</dbReference>
<reference evidence="1 2" key="1">
    <citation type="submission" date="2023-03" db="EMBL/GenBank/DDBJ databases">
        <title>Roseibium porphyridii sp. nov. and Roseibium rhodosorbium sp. nov. isolated from marine algae, Porphyridium cruentum and Rhodosorus marinus, respectively.</title>
        <authorList>
            <person name="Lee M.W."/>
            <person name="Choi B.J."/>
            <person name="Lee J.K."/>
            <person name="Choi D.G."/>
            <person name="Baek J.H."/>
            <person name="Bayburt H."/>
            <person name="Kim J.M."/>
            <person name="Han D.M."/>
            <person name="Kim K.H."/>
            <person name="Jeon C.O."/>
        </authorList>
    </citation>
    <scope>NUCLEOTIDE SEQUENCE [LARGE SCALE GENOMIC DNA]</scope>
    <source>
        <strain evidence="1 2">KMA01</strain>
    </source>
</reference>
<dbReference type="Gene3D" id="3.40.50.10890">
    <property type="match status" value="1"/>
</dbReference>
<dbReference type="EC" id="3.1.-.-" evidence="1"/>
<dbReference type="PANTHER" id="PTHR11203:SF49">
    <property type="entry name" value="BLL1145 PROTEIN"/>
    <property type="match status" value="1"/>
</dbReference>
<evidence type="ECO:0000313" key="1">
    <source>
        <dbReference type="EMBL" id="WFE88707.1"/>
    </source>
</evidence>
<dbReference type="InterPro" id="IPR036866">
    <property type="entry name" value="RibonucZ/Hydroxyglut_hydro"/>
</dbReference>